<proteinExistence type="predicted"/>
<name>A0A6C0E9C7_9ZZZZ</name>
<accession>A0A6C0E9C7</accession>
<reference evidence="2" key="1">
    <citation type="journal article" date="2020" name="Nature">
        <title>Giant virus diversity and host interactions through global metagenomics.</title>
        <authorList>
            <person name="Schulz F."/>
            <person name="Roux S."/>
            <person name="Paez-Espino D."/>
            <person name="Jungbluth S."/>
            <person name="Walsh D.A."/>
            <person name="Denef V.J."/>
            <person name="McMahon K.D."/>
            <person name="Konstantinidis K.T."/>
            <person name="Eloe-Fadrosh E.A."/>
            <person name="Kyrpides N.C."/>
            <person name="Woyke T."/>
        </authorList>
    </citation>
    <scope>NUCLEOTIDE SEQUENCE</scope>
    <source>
        <strain evidence="2">GVMAG-M-3300023179-150</strain>
    </source>
</reference>
<dbReference type="EMBL" id="MN739752">
    <property type="protein sequence ID" value="QHT24983.1"/>
    <property type="molecule type" value="Genomic_DNA"/>
</dbReference>
<feature type="region of interest" description="Disordered" evidence="1">
    <location>
        <begin position="1"/>
        <end position="27"/>
    </location>
</feature>
<sequence length="79" mass="9131">MSIRKTKKTHKKKNHKKTYKKTYKKSYKKTYKKQNGGKCDYIHVQGVNLDGLTIPDQYAKVDTDCSNNVSVDSKVHPNV</sequence>
<protein>
    <submittedName>
        <fullName evidence="2">Uncharacterized protein</fullName>
    </submittedName>
</protein>
<organism evidence="2">
    <name type="scientific">viral metagenome</name>
    <dbReference type="NCBI Taxonomy" id="1070528"/>
    <lineage>
        <taxon>unclassified sequences</taxon>
        <taxon>metagenomes</taxon>
        <taxon>organismal metagenomes</taxon>
    </lineage>
</organism>
<evidence type="ECO:0000313" key="2">
    <source>
        <dbReference type="EMBL" id="QHT24983.1"/>
    </source>
</evidence>
<dbReference type="AlphaFoldDB" id="A0A6C0E9C7"/>
<evidence type="ECO:0000256" key="1">
    <source>
        <dbReference type="SAM" id="MobiDB-lite"/>
    </source>
</evidence>